<protein>
    <submittedName>
        <fullName evidence="1">33895_t:CDS:1</fullName>
    </submittedName>
</protein>
<keyword evidence="2" id="KW-1185">Reference proteome</keyword>
<comment type="caution">
    <text evidence="1">The sequence shown here is derived from an EMBL/GenBank/DDBJ whole genome shotgun (WGS) entry which is preliminary data.</text>
</comment>
<dbReference type="Proteomes" id="UP000789901">
    <property type="component" value="Unassembled WGS sequence"/>
</dbReference>
<reference evidence="1 2" key="1">
    <citation type="submission" date="2021-06" db="EMBL/GenBank/DDBJ databases">
        <authorList>
            <person name="Kallberg Y."/>
            <person name="Tangrot J."/>
            <person name="Rosling A."/>
        </authorList>
    </citation>
    <scope>NUCLEOTIDE SEQUENCE [LARGE SCALE GENOMIC DNA]</scope>
    <source>
        <strain evidence="1 2">120-4 pot B 10/14</strain>
    </source>
</reference>
<proteinExistence type="predicted"/>
<name>A0ABN7WRB6_GIGMA</name>
<gene>
    <name evidence="1" type="ORF">GMARGA_LOCUS34138</name>
</gene>
<accession>A0ABN7WRB6</accession>
<evidence type="ECO:0000313" key="1">
    <source>
        <dbReference type="EMBL" id="CAG8838772.1"/>
    </source>
</evidence>
<dbReference type="EMBL" id="CAJVQB010058930">
    <property type="protein sequence ID" value="CAG8838772.1"/>
    <property type="molecule type" value="Genomic_DNA"/>
</dbReference>
<sequence>ENISNGNNPTTSADTDVTVNKETLQALLSLLEAKKEDETHDQMTFISLREGEGPLYLLAERCEWKKHFLRELTKKPKNNLADLSMR</sequence>
<feature type="non-terminal residue" evidence="1">
    <location>
        <position position="1"/>
    </location>
</feature>
<evidence type="ECO:0000313" key="2">
    <source>
        <dbReference type="Proteomes" id="UP000789901"/>
    </source>
</evidence>
<organism evidence="1 2">
    <name type="scientific">Gigaspora margarita</name>
    <dbReference type="NCBI Taxonomy" id="4874"/>
    <lineage>
        <taxon>Eukaryota</taxon>
        <taxon>Fungi</taxon>
        <taxon>Fungi incertae sedis</taxon>
        <taxon>Mucoromycota</taxon>
        <taxon>Glomeromycotina</taxon>
        <taxon>Glomeromycetes</taxon>
        <taxon>Diversisporales</taxon>
        <taxon>Gigasporaceae</taxon>
        <taxon>Gigaspora</taxon>
    </lineage>
</organism>